<protein>
    <recommendedName>
        <fullName evidence="5">Polymer-forming cytoskeletal protein</fullName>
    </recommendedName>
</protein>
<evidence type="ECO:0000256" key="2">
    <source>
        <dbReference type="SAM" id="MobiDB-lite"/>
    </source>
</evidence>
<keyword evidence="4" id="KW-1185">Reference proteome</keyword>
<accession>A0A919XX50</accession>
<evidence type="ECO:0000313" key="3">
    <source>
        <dbReference type="EMBL" id="GIO40081.1"/>
    </source>
</evidence>
<feature type="compositionally biased region" description="Basic and acidic residues" evidence="2">
    <location>
        <begin position="123"/>
        <end position="141"/>
    </location>
</feature>
<dbReference type="RefSeq" id="WP_212944073.1">
    <property type="nucleotide sequence ID" value="NZ_BORR01000032.1"/>
</dbReference>
<dbReference type="AlphaFoldDB" id="A0A919XX50"/>
<organism evidence="3 4">
    <name type="scientific">Paenibacillus antibioticophila</name>
    <dbReference type="NCBI Taxonomy" id="1274374"/>
    <lineage>
        <taxon>Bacteria</taxon>
        <taxon>Bacillati</taxon>
        <taxon>Bacillota</taxon>
        <taxon>Bacilli</taxon>
        <taxon>Bacillales</taxon>
        <taxon>Paenibacillaceae</taxon>
        <taxon>Paenibacillus</taxon>
    </lineage>
</organism>
<dbReference type="EMBL" id="BORR01000032">
    <property type="protein sequence ID" value="GIO40081.1"/>
    <property type="molecule type" value="Genomic_DNA"/>
</dbReference>
<dbReference type="Pfam" id="PF04519">
    <property type="entry name" value="Bactofilin"/>
    <property type="match status" value="1"/>
</dbReference>
<gene>
    <name evidence="3" type="ORF">J41TS12_49420</name>
</gene>
<reference evidence="3 4" key="1">
    <citation type="submission" date="2021-03" db="EMBL/GenBank/DDBJ databases">
        <title>Antimicrobial resistance genes in bacteria isolated from Japanese honey, and their potential for conferring macrolide and lincosamide resistance in the American foulbrood pathogen Paenibacillus larvae.</title>
        <authorList>
            <person name="Okamoto M."/>
            <person name="Kumagai M."/>
            <person name="Kanamori H."/>
            <person name="Takamatsu D."/>
        </authorList>
    </citation>
    <scope>NUCLEOTIDE SEQUENCE [LARGE SCALE GENOMIC DNA]</scope>
    <source>
        <strain evidence="3 4">J41TS12</strain>
    </source>
</reference>
<comment type="similarity">
    <text evidence="1">Belongs to the bactofilin family.</text>
</comment>
<sequence length="152" mass="16048">MRRKNKQPAGTRYTLIGLGSSAQGKLECEANLRIEGHFQGDIDCAGQVVIGETGEARSSIRGAEIIVAGRVIGDIISEGKLTITGSGQVDGNVNVTKLVIVEGGLLNGSSHMEREAAVQAFSKNKDKDMEKGSDKQADKSLAKKQTPRPEAG</sequence>
<evidence type="ECO:0008006" key="5">
    <source>
        <dbReference type="Google" id="ProtNLM"/>
    </source>
</evidence>
<dbReference type="InterPro" id="IPR007607">
    <property type="entry name" value="BacA/B"/>
</dbReference>
<evidence type="ECO:0000313" key="4">
    <source>
        <dbReference type="Proteomes" id="UP000681162"/>
    </source>
</evidence>
<dbReference type="PANTHER" id="PTHR35024:SF4">
    <property type="entry name" value="POLYMER-FORMING CYTOSKELETAL PROTEIN"/>
    <property type="match status" value="1"/>
</dbReference>
<evidence type="ECO:0000256" key="1">
    <source>
        <dbReference type="ARBA" id="ARBA00044755"/>
    </source>
</evidence>
<name>A0A919XX50_9BACL</name>
<dbReference type="PANTHER" id="PTHR35024">
    <property type="entry name" value="HYPOTHETICAL CYTOSOLIC PROTEIN"/>
    <property type="match status" value="1"/>
</dbReference>
<comment type="caution">
    <text evidence="3">The sequence shown here is derived from an EMBL/GenBank/DDBJ whole genome shotgun (WGS) entry which is preliminary data.</text>
</comment>
<proteinExistence type="inferred from homology"/>
<dbReference type="Proteomes" id="UP000681162">
    <property type="component" value="Unassembled WGS sequence"/>
</dbReference>
<feature type="region of interest" description="Disordered" evidence="2">
    <location>
        <begin position="121"/>
        <end position="152"/>
    </location>
</feature>